<evidence type="ECO:0000313" key="2">
    <source>
        <dbReference type="Proteomes" id="UP000248840"/>
    </source>
</evidence>
<organism evidence="1 2">
    <name type="scientific">Flavobacterium aciduliphilum</name>
    <dbReference type="NCBI Taxonomy" id="1101402"/>
    <lineage>
        <taxon>Bacteria</taxon>
        <taxon>Pseudomonadati</taxon>
        <taxon>Bacteroidota</taxon>
        <taxon>Flavobacteriia</taxon>
        <taxon>Flavobacteriales</taxon>
        <taxon>Flavobacteriaceae</taxon>
        <taxon>Flavobacterium</taxon>
    </lineage>
</organism>
<dbReference type="OrthoDB" id="1492854at2"/>
<gene>
    <name evidence="1" type="ORF">CLV55_10572</name>
</gene>
<keyword evidence="2" id="KW-1185">Reference proteome</keyword>
<proteinExistence type="predicted"/>
<evidence type="ECO:0000313" key="1">
    <source>
        <dbReference type="EMBL" id="RAR72505.1"/>
    </source>
</evidence>
<protein>
    <submittedName>
        <fullName evidence="1">Uncharacterized protein</fullName>
    </submittedName>
</protein>
<accession>A0A328YIF9</accession>
<reference evidence="1 2" key="1">
    <citation type="submission" date="2018-06" db="EMBL/GenBank/DDBJ databases">
        <title>Genomic Encyclopedia of Archaeal and Bacterial Type Strains, Phase II (KMG-II): from individual species to whole genera.</title>
        <authorList>
            <person name="Goeker M."/>
        </authorList>
    </citation>
    <scope>NUCLEOTIDE SEQUENCE [LARGE SCALE GENOMIC DNA]</scope>
    <source>
        <strain evidence="1 2">DSM 25663</strain>
    </source>
</reference>
<comment type="caution">
    <text evidence="1">The sequence shown here is derived from an EMBL/GenBank/DDBJ whole genome shotgun (WGS) entry which is preliminary data.</text>
</comment>
<dbReference type="RefSeq" id="WP_112112991.1">
    <property type="nucleotide sequence ID" value="NZ_QLSZ01000005.1"/>
</dbReference>
<dbReference type="AlphaFoldDB" id="A0A328YIF9"/>
<name>A0A328YIF9_9FLAO</name>
<sequence length="221" mass="25827">MEEIKNILIDFFTNYHDSESDWYHWKIKDNLVPSGIELPNDSRVNRNLLLKEQLHSKWSQSDIKTKGELIEYYIVKWGGIKGNNQETLTFYKTKSAEELINLGVKGVSSWSKALVLHDCNKYAIFDSRVSCSLNYLQIINESNYKVLFPILPSRNNKISSANQNLKQISKNWNKLENDKFYELYLSLLKETAKELNSNISIIEMLLFAKATELIDKVQKYF</sequence>
<dbReference type="EMBL" id="QLSZ01000005">
    <property type="protein sequence ID" value="RAR72505.1"/>
    <property type="molecule type" value="Genomic_DNA"/>
</dbReference>
<dbReference type="Proteomes" id="UP000248840">
    <property type="component" value="Unassembled WGS sequence"/>
</dbReference>